<dbReference type="AlphaFoldDB" id="E6QQ39"/>
<accession>E6QQ39</accession>
<protein>
    <submittedName>
        <fullName evidence="1">Uncharacterized protein</fullName>
    </submittedName>
</protein>
<organism evidence="1">
    <name type="scientific">mine drainage metagenome</name>
    <dbReference type="NCBI Taxonomy" id="410659"/>
    <lineage>
        <taxon>unclassified sequences</taxon>
        <taxon>metagenomes</taxon>
        <taxon>ecological metagenomes</taxon>
    </lineage>
</organism>
<reference evidence="1" key="1">
    <citation type="submission" date="2009-10" db="EMBL/GenBank/DDBJ databases">
        <title>Diversity of trophic interactions inside an arsenic-rich microbial ecosystem.</title>
        <authorList>
            <person name="Bertin P.N."/>
            <person name="Heinrich-Salmeron A."/>
            <person name="Pelletier E."/>
            <person name="Goulhen-Chollet F."/>
            <person name="Arsene-Ploetze F."/>
            <person name="Gallien S."/>
            <person name="Calteau A."/>
            <person name="Vallenet D."/>
            <person name="Casiot C."/>
            <person name="Chane-Woon-Ming B."/>
            <person name="Giloteaux L."/>
            <person name="Barakat M."/>
            <person name="Bonnefoy V."/>
            <person name="Bruneel O."/>
            <person name="Chandler M."/>
            <person name="Cleiss J."/>
            <person name="Duran R."/>
            <person name="Elbaz-Poulichet F."/>
            <person name="Fonknechten N."/>
            <person name="Lauga B."/>
            <person name="Mornico D."/>
            <person name="Ortet P."/>
            <person name="Schaeffer C."/>
            <person name="Siguier P."/>
            <person name="Alexander Thil Smith A."/>
            <person name="Van Dorsselaer A."/>
            <person name="Weissenbach J."/>
            <person name="Medigue C."/>
            <person name="Le Paslier D."/>
        </authorList>
    </citation>
    <scope>NUCLEOTIDE SEQUENCE</scope>
</reference>
<proteinExistence type="predicted"/>
<gene>
    <name evidence="1" type="ORF">CARN7_0086</name>
</gene>
<comment type="caution">
    <text evidence="1">The sequence shown here is derived from an EMBL/GenBank/DDBJ whole genome shotgun (WGS) entry which is preliminary data.</text>
</comment>
<dbReference type="EMBL" id="CABR01000028">
    <property type="protein sequence ID" value="CBI09360.1"/>
    <property type="molecule type" value="Genomic_DNA"/>
</dbReference>
<name>E6QQ39_9ZZZZ</name>
<sequence>MFSSWVERQLTLSPTTAAGRSLARMGAASGFAGAGAPSSLLGCTPERGAILAARLGCQDGNGCCRPWGQPQPCSPGGSHPTTSRVGALRAILLLGAGRIACIFCVGCDVDAGKVICCGFLFYYRLLQD</sequence>
<evidence type="ECO:0000313" key="1">
    <source>
        <dbReference type="EMBL" id="CBI09360.1"/>
    </source>
</evidence>